<dbReference type="OrthoDB" id="10608360at2759"/>
<accession>A0A0V1AI23</accession>
<dbReference type="Proteomes" id="UP000054783">
    <property type="component" value="Unassembled WGS sequence"/>
</dbReference>
<protein>
    <submittedName>
        <fullName evidence="1">Uncharacterized protein</fullName>
    </submittedName>
</protein>
<organism evidence="1 2">
    <name type="scientific">Trichinella patagoniensis</name>
    <dbReference type="NCBI Taxonomy" id="990121"/>
    <lineage>
        <taxon>Eukaryota</taxon>
        <taxon>Metazoa</taxon>
        <taxon>Ecdysozoa</taxon>
        <taxon>Nematoda</taxon>
        <taxon>Enoplea</taxon>
        <taxon>Dorylaimia</taxon>
        <taxon>Trichinellida</taxon>
        <taxon>Trichinellidae</taxon>
        <taxon>Trichinella</taxon>
    </lineage>
</organism>
<keyword evidence="2" id="KW-1185">Reference proteome</keyword>
<comment type="caution">
    <text evidence="1">The sequence shown here is derived from an EMBL/GenBank/DDBJ whole genome shotgun (WGS) entry which is preliminary data.</text>
</comment>
<sequence>MKYMFHKKETRKYIHALFVKKLVTHFLRHRNSKCRNLALRNSLPTLDWSDRRQSSLILVGESVERIVRQWFQKAITAGALLHSGLDFFLLPDEQFALQETNCAKQADQEQRSKQQDQYPVAEFYPDARVVHFRFNFCAVRIVGDVEKQILQAERVIAVRVQFGSRVRVAVFRKRYAVRCSIIAGIVL</sequence>
<evidence type="ECO:0000313" key="1">
    <source>
        <dbReference type="EMBL" id="KRY23875.1"/>
    </source>
</evidence>
<dbReference type="AlphaFoldDB" id="A0A0V1AI23"/>
<name>A0A0V1AI23_9BILA</name>
<evidence type="ECO:0000313" key="2">
    <source>
        <dbReference type="Proteomes" id="UP000054783"/>
    </source>
</evidence>
<gene>
    <name evidence="1" type="ORF">T12_5302</name>
</gene>
<reference evidence="1 2" key="1">
    <citation type="submission" date="2015-01" db="EMBL/GenBank/DDBJ databases">
        <title>Evolution of Trichinella species and genotypes.</title>
        <authorList>
            <person name="Korhonen P.K."/>
            <person name="Edoardo P."/>
            <person name="Giuseppe L.R."/>
            <person name="Gasser R.B."/>
        </authorList>
    </citation>
    <scope>NUCLEOTIDE SEQUENCE [LARGE SCALE GENOMIC DNA]</scope>
    <source>
        <strain evidence="1">ISS2496</strain>
    </source>
</reference>
<proteinExistence type="predicted"/>
<dbReference type="EMBL" id="JYDQ01000001">
    <property type="protein sequence ID" value="KRY23875.1"/>
    <property type="molecule type" value="Genomic_DNA"/>
</dbReference>